<name>A0A5D4MCL4_9BACI</name>
<feature type="domain" description="SLH" evidence="3">
    <location>
        <begin position="145"/>
        <end position="208"/>
    </location>
</feature>
<evidence type="ECO:0000259" key="3">
    <source>
        <dbReference type="PROSITE" id="PS51272"/>
    </source>
</evidence>
<dbReference type="EMBL" id="VTEG01000007">
    <property type="protein sequence ID" value="TYR99063.1"/>
    <property type="molecule type" value="Genomic_DNA"/>
</dbReference>
<feature type="signal peptide" evidence="2">
    <location>
        <begin position="1"/>
        <end position="23"/>
    </location>
</feature>
<organism evidence="5 6">
    <name type="scientific">Rossellomorea vietnamensis</name>
    <dbReference type="NCBI Taxonomy" id="218284"/>
    <lineage>
        <taxon>Bacteria</taxon>
        <taxon>Bacillati</taxon>
        <taxon>Bacillota</taxon>
        <taxon>Bacilli</taxon>
        <taxon>Bacillales</taxon>
        <taxon>Bacillaceae</taxon>
        <taxon>Rossellomorea</taxon>
    </lineage>
</organism>
<protein>
    <submittedName>
        <fullName evidence="5">MBL fold metallo-hydrolase</fullName>
    </submittedName>
</protein>
<dbReference type="InterPro" id="IPR036415">
    <property type="entry name" value="Lamin_tail_dom_sf"/>
</dbReference>
<dbReference type="InterPro" id="IPR001279">
    <property type="entry name" value="Metallo-B-lactamas"/>
</dbReference>
<dbReference type="Pfam" id="PF00395">
    <property type="entry name" value="SLH"/>
    <property type="match status" value="3"/>
</dbReference>
<evidence type="ECO:0000256" key="2">
    <source>
        <dbReference type="SAM" id="SignalP"/>
    </source>
</evidence>
<evidence type="ECO:0000256" key="1">
    <source>
        <dbReference type="ARBA" id="ARBA00022729"/>
    </source>
</evidence>
<dbReference type="InterPro" id="IPR001322">
    <property type="entry name" value="Lamin_tail_dom"/>
</dbReference>
<keyword evidence="1 2" id="KW-0732">Signal</keyword>
<reference evidence="5 6" key="1">
    <citation type="submission" date="2019-08" db="EMBL/GenBank/DDBJ databases">
        <title>Bacillus genomes from the desert of Cuatro Cienegas, Coahuila.</title>
        <authorList>
            <person name="Olmedo-Alvarez G."/>
        </authorList>
    </citation>
    <scope>NUCLEOTIDE SEQUENCE [LARGE SCALE GENOMIC DNA]</scope>
    <source>
        <strain evidence="5 6">CH128b_4D</strain>
    </source>
</reference>
<dbReference type="AlphaFoldDB" id="A0A5D4MCL4"/>
<gene>
    <name evidence="5" type="ORF">FZC84_11850</name>
</gene>
<dbReference type="InterPro" id="IPR052159">
    <property type="entry name" value="Competence_DNA_uptake"/>
</dbReference>
<proteinExistence type="predicted"/>
<dbReference type="Gene3D" id="2.60.40.1260">
    <property type="entry name" value="Lamin Tail domain"/>
    <property type="match status" value="1"/>
</dbReference>
<dbReference type="InterPro" id="IPR036866">
    <property type="entry name" value="RibonucZ/Hydroxyglut_hydro"/>
</dbReference>
<feature type="domain" description="SLH" evidence="3">
    <location>
        <begin position="20"/>
        <end position="83"/>
    </location>
</feature>
<dbReference type="Proteomes" id="UP000325182">
    <property type="component" value="Unassembled WGS sequence"/>
</dbReference>
<dbReference type="Gene3D" id="3.60.15.10">
    <property type="entry name" value="Ribonuclease Z/Hydroxyacylglutathione hydrolase-like"/>
    <property type="match status" value="1"/>
</dbReference>
<dbReference type="CDD" id="cd07731">
    <property type="entry name" value="ComA-like_MBL-fold"/>
    <property type="match status" value="1"/>
</dbReference>
<dbReference type="PANTHER" id="PTHR30619:SF7">
    <property type="entry name" value="BETA-LACTAMASE DOMAIN PROTEIN"/>
    <property type="match status" value="1"/>
</dbReference>
<dbReference type="SMART" id="SM00849">
    <property type="entry name" value="Lactamase_B"/>
    <property type="match status" value="1"/>
</dbReference>
<feature type="chain" id="PRO_5022996761" evidence="2">
    <location>
        <begin position="24"/>
        <end position="567"/>
    </location>
</feature>
<dbReference type="SUPFAM" id="SSF74853">
    <property type="entry name" value="Lamin A/C globular tail domain"/>
    <property type="match status" value="1"/>
</dbReference>
<dbReference type="PROSITE" id="PS51272">
    <property type="entry name" value="SLH"/>
    <property type="match status" value="3"/>
</dbReference>
<dbReference type="PROSITE" id="PS51841">
    <property type="entry name" value="LTD"/>
    <property type="match status" value="1"/>
</dbReference>
<accession>A0A5D4MCL4</accession>
<feature type="domain" description="SLH" evidence="3">
    <location>
        <begin position="84"/>
        <end position="144"/>
    </location>
</feature>
<dbReference type="SUPFAM" id="SSF56281">
    <property type="entry name" value="Metallo-hydrolase/oxidoreductase"/>
    <property type="match status" value="1"/>
</dbReference>
<dbReference type="GO" id="GO:0016787">
    <property type="term" value="F:hydrolase activity"/>
    <property type="evidence" value="ECO:0007669"/>
    <property type="project" value="UniProtKB-KW"/>
</dbReference>
<feature type="domain" description="LTD" evidence="4">
    <location>
        <begin position="461"/>
        <end position="567"/>
    </location>
</feature>
<keyword evidence="5" id="KW-0378">Hydrolase</keyword>
<evidence type="ECO:0000313" key="6">
    <source>
        <dbReference type="Proteomes" id="UP000325182"/>
    </source>
</evidence>
<dbReference type="InterPro" id="IPR001119">
    <property type="entry name" value="SLH_dom"/>
</dbReference>
<evidence type="ECO:0000259" key="4">
    <source>
        <dbReference type="PROSITE" id="PS51841"/>
    </source>
</evidence>
<dbReference type="Pfam" id="PF00932">
    <property type="entry name" value="LTD"/>
    <property type="match status" value="1"/>
</dbReference>
<comment type="caution">
    <text evidence="5">The sequence shown here is derived from an EMBL/GenBank/DDBJ whole genome shotgun (WGS) entry which is preliminary data.</text>
</comment>
<dbReference type="PANTHER" id="PTHR30619">
    <property type="entry name" value="DNA INTERNALIZATION/COMPETENCE PROTEIN COMEC/REC2"/>
    <property type="match status" value="1"/>
</dbReference>
<dbReference type="InterPro" id="IPR035681">
    <property type="entry name" value="ComA-like_MBL"/>
</dbReference>
<dbReference type="Pfam" id="PF00753">
    <property type="entry name" value="Lactamase_B"/>
    <property type="match status" value="1"/>
</dbReference>
<dbReference type="RefSeq" id="WP_148953983.1">
    <property type="nucleotide sequence ID" value="NZ_VTEG01000007.1"/>
</dbReference>
<evidence type="ECO:0000313" key="5">
    <source>
        <dbReference type="EMBL" id="TYR99063.1"/>
    </source>
</evidence>
<sequence>MKRLLSLLLTVLLLLSLLPAASASSTFPDVKMYDKEISYLTNLKIINGYDDGKFRPEEPIKRVQAVQMILREMGITNYSDAPNPGFTDVKPGDYGYGEIAKAVQLGIVGGKTASNGSKYFDKFGHLKRSQMAKILVEAYNLTGTYYKSFTDVTDKHWAVDYVDTLAANRITTGYDNGTFKPEDKLSRQHFAVFMARYLNDDFKPADDPLFAHFIHVGQGDSTLMITPKGKTILIDGGKSSVGDVVLSYLDSLGIQTIDLMVATHPDADHIGGLVKVLEEKEVKKVLDSGKSHTSQTYFDYLTLIDQKDIPFQVAKAGEMIDLDPSIDIKVLNSGEGYTDNNDASVVLKVSQDDFDYLLTGDAGIEAERNMVEKFDVEAEVLKVGHHGSNTSTSQLFLDEVNPTYGILSYGEDNSYGHPHSEVVNRLYDNNVEVITTLDNGVVTIYRENGTTFVGGEISQDPDPQPTPENIYISEVDLSGETVTISNGSNLGADISGWYLISEVGNQRYDFPEGSFIEAGNHITVLSGPDAYKALPYYHLWTKGYIWNNSGDAALLYNSQGELVDELR</sequence>